<feature type="compositionally biased region" description="Low complexity" evidence="4">
    <location>
        <begin position="576"/>
        <end position="592"/>
    </location>
</feature>
<feature type="region of interest" description="Disordered" evidence="4">
    <location>
        <begin position="540"/>
        <end position="656"/>
    </location>
</feature>
<name>A0A8H5C4Z7_9AGAR</name>
<evidence type="ECO:0000256" key="4">
    <source>
        <dbReference type="SAM" id="MobiDB-lite"/>
    </source>
</evidence>
<dbReference type="InterPro" id="IPR000719">
    <property type="entry name" value="Prot_kinase_dom"/>
</dbReference>
<dbReference type="PROSITE" id="PS00107">
    <property type="entry name" value="PROTEIN_KINASE_ATP"/>
    <property type="match status" value="1"/>
</dbReference>
<dbReference type="InterPro" id="IPR011009">
    <property type="entry name" value="Kinase-like_dom_sf"/>
</dbReference>
<evidence type="ECO:0000313" key="7">
    <source>
        <dbReference type="Proteomes" id="UP000541558"/>
    </source>
</evidence>
<feature type="compositionally biased region" description="Low complexity" evidence="4">
    <location>
        <begin position="636"/>
        <end position="655"/>
    </location>
</feature>
<sequence>MASKTSPSPPSATHPPLGTLIDGDSLELVEVLGVGGYGVVYRAVDARYPTGPKSYAVKCLVASGHQTARQRQIHIREIALHQLASAHPGVVTLHRVVEHFNHTYIIMDYAPDHDLFTQILHNCRYLGNDALIKDVFLQMLDSVEYCHSLGIYHRDLKPENILCFEDGLRVAITDFGLATTDKISDEFRTGSVYHMSPECQGGAFAPGGKYSPMFNDIWSLGIILLNLATGRNPWKSATADDPTFQAYLRDPYGFLPTVLPISPELNEILIRMLNVDWRKRMTVADIRYAIEDLTSFYSDGVVFEGSMARCPWEAGMDIDSASSEEQAEEEPVSPHVSISSPVLEERLTSHWSKDSTSDIIFAGRSSNDDEENYGVPWPEYSSSGATWAFESPVSSNSSNEDDPFPLDRNDSDTASEASTESPTPSLPTTPNSFDMTFSAQQPRIVLHSPLAGLTIDTNISKPRIYQANTSMERSYSAESDMMHTAIEYDPYSSLFFLSTPISAKLDSAITAVAEDKEMISPSVWRRSYAEMSSPSEYSDIGGIDHFARSASPSPEPHWPSTRHVFTHHHHHHQVESSPSPQCQPSPASAYSPMTDIVSSPPSRQRLFSTRKPIPRSAATVPVPVPTARAHGGNSTPHPARSPAAPSPEQQQQQQSRFAVKQLFPRATPPAPAPAAPGAQVGAAARGRNVYAKPYSTFGRRKATVKEDGQGRGVQAEDVGSAASGTSGGSVRTVKGTSGSGSGSGASSRCSSSSTASTADGASGVVERVERKRVVGRRNATRHWFMPGKLFSAVGVV</sequence>
<evidence type="ECO:0000256" key="2">
    <source>
        <dbReference type="ARBA" id="ARBA00022840"/>
    </source>
</evidence>
<dbReference type="PROSITE" id="PS50011">
    <property type="entry name" value="PROTEIN_KINASE_DOM"/>
    <property type="match status" value="1"/>
</dbReference>
<keyword evidence="2 3" id="KW-0067">ATP-binding</keyword>
<dbReference type="GO" id="GO:0005634">
    <property type="term" value="C:nucleus"/>
    <property type="evidence" value="ECO:0007669"/>
    <property type="project" value="TreeGrafter"/>
</dbReference>
<accession>A0A8H5C4Z7</accession>
<dbReference type="GO" id="GO:0005737">
    <property type="term" value="C:cytoplasm"/>
    <property type="evidence" value="ECO:0007669"/>
    <property type="project" value="TreeGrafter"/>
</dbReference>
<evidence type="ECO:0000313" key="6">
    <source>
        <dbReference type="EMBL" id="KAF5334636.1"/>
    </source>
</evidence>
<feature type="compositionally biased region" description="Low complexity" evidence="4">
    <location>
        <begin position="412"/>
        <end position="430"/>
    </location>
</feature>
<evidence type="ECO:0000259" key="5">
    <source>
        <dbReference type="PROSITE" id="PS50011"/>
    </source>
</evidence>
<keyword evidence="1 3" id="KW-0547">Nucleotide-binding</keyword>
<dbReference type="Proteomes" id="UP000541558">
    <property type="component" value="Unassembled WGS sequence"/>
</dbReference>
<proteinExistence type="predicted"/>
<dbReference type="GO" id="GO:0005524">
    <property type="term" value="F:ATP binding"/>
    <property type="evidence" value="ECO:0007669"/>
    <property type="project" value="UniProtKB-UniRule"/>
</dbReference>
<dbReference type="InterPro" id="IPR008271">
    <property type="entry name" value="Ser/Thr_kinase_AS"/>
</dbReference>
<dbReference type="PROSITE" id="PS00108">
    <property type="entry name" value="PROTEIN_KINASE_ST"/>
    <property type="match status" value="1"/>
</dbReference>
<dbReference type="AlphaFoldDB" id="A0A8H5C4Z7"/>
<protein>
    <recommendedName>
        <fullName evidence="5">Protein kinase domain-containing protein</fullName>
    </recommendedName>
</protein>
<feature type="region of interest" description="Disordered" evidence="4">
    <location>
        <begin position="388"/>
        <end position="434"/>
    </location>
</feature>
<dbReference type="Gene3D" id="1.10.510.10">
    <property type="entry name" value="Transferase(Phosphotransferase) domain 1"/>
    <property type="match status" value="1"/>
</dbReference>
<feature type="region of interest" description="Disordered" evidence="4">
    <location>
        <begin position="701"/>
        <end position="763"/>
    </location>
</feature>
<dbReference type="EMBL" id="JAACJK010000067">
    <property type="protein sequence ID" value="KAF5334636.1"/>
    <property type="molecule type" value="Genomic_DNA"/>
</dbReference>
<dbReference type="OrthoDB" id="541276at2759"/>
<feature type="region of interest" description="Disordered" evidence="4">
    <location>
        <begin position="318"/>
        <end position="339"/>
    </location>
</feature>
<comment type="caution">
    <text evidence="6">The sequence shown here is derived from an EMBL/GenBank/DDBJ whole genome shotgun (WGS) entry which is preliminary data.</text>
</comment>
<gene>
    <name evidence="6" type="ORF">D9611_011975</name>
</gene>
<dbReference type="PANTHER" id="PTHR44167:SF24">
    <property type="entry name" value="SERINE_THREONINE-PROTEIN KINASE CHK2"/>
    <property type="match status" value="1"/>
</dbReference>
<dbReference type="Pfam" id="PF00069">
    <property type="entry name" value="Pkinase"/>
    <property type="match status" value="1"/>
</dbReference>
<dbReference type="GO" id="GO:0004674">
    <property type="term" value="F:protein serine/threonine kinase activity"/>
    <property type="evidence" value="ECO:0007669"/>
    <property type="project" value="TreeGrafter"/>
</dbReference>
<evidence type="ECO:0000256" key="1">
    <source>
        <dbReference type="ARBA" id="ARBA00022741"/>
    </source>
</evidence>
<feature type="compositionally biased region" description="Polar residues" evidence="4">
    <location>
        <begin position="596"/>
        <end position="607"/>
    </location>
</feature>
<feature type="domain" description="Protein kinase" evidence="5">
    <location>
        <begin position="26"/>
        <end position="297"/>
    </location>
</feature>
<feature type="compositionally biased region" description="Low complexity" evidence="4">
    <location>
        <begin position="744"/>
        <end position="763"/>
    </location>
</feature>
<dbReference type="InterPro" id="IPR017441">
    <property type="entry name" value="Protein_kinase_ATP_BS"/>
</dbReference>
<keyword evidence="7" id="KW-1185">Reference proteome</keyword>
<dbReference type="PANTHER" id="PTHR44167">
    <property type="entry name" value="OVARIAN-SPECIFIC SERINE/THREONINE-PROTEIN KINASE LOK-RELATED"/>
    <property type="match status" value="1"/>
</dbReference>
<reference evidence="6 7" key="1">
    <citation type="journal article" date="2020" name="ISME J.">
        <title>Uncovering the hidden diversity of litter-decomposition mechanisms in mushroom-forming fungi.</title>
        <authorList>
            <person name="Floudas D."/>
            <person name="Bentzer J."/>
            <person name="Ahren D."/>
            <person name="Johansson T."/>
            <person name="Persson P."/>
            <person name="Tunlid A."/>
        </authorList>
    </citation>
    <scope>NUCLEOTIDE SEQUENCE [LARGE SCALE GENOMIC DNA]</scope>
    <source>
        <strain evidence="6 7">CBS 175.51</strain>
    </source>
</reference>
<dbReference type="GO" id="GO:0044773">
    <property type="term" value="P:mitotic DNA damage checkpoint signaling"/>
    <property type="evidence" value="ECO:0007669"/>
    <property type="project" value="TreeGrafter"/>
</dbReference>
<organism evidence="6 7">
    <name type="scientific">Ephemerocybe angulata</name>
    <dbReference type="NCBI Taxonomy" id="980116"/>
    <lineage>
        <taxon>Eukaryota</taxon>
        <taxon>Fungi</taxon>
        <taxon>Dikarya</taxon>
        <taxon>Basidiomycota</taxon>
        <taxon>Agaricomycotina</taxon>
        <taxon>Agaricomycetes</taxon>
        <taxon>Agaricomycetidae</taxon>
        <taxon>Agaricales</taxon>
        <taxon>Agaricineae</taxon>
        <taxon>Psathyrellaceae</taxon>
        <taxon>Ephemerocybe</taxon>
    </lineage>
</organism>
<feature type="compositionally biased region" description="Low complexity" evidence="4">
    <location>
        <begin position="718"/>
        <end position="736"/>
    </location>
</feature>
<evidence type="ECO:0000256" key="3">
    <source>
        <dbReference type="PROSITE-ProRule" id="PRU10141"/>
    </source>
</evidence>
<dbReference type="SMART" id="SM00220">
    <property type="entry name" value="S_TKc"/>
    <property type="match status" value="1"/>
</dbReference>
<feature type="binding site" evidence="3">
    <location>
        <position position="58"/>
    </location>
    <ligand>
        <name>ATP</name>
        <dbReference type="ChEBI" id="CHEBI:30616"/>
    </ligand>
</feature>
<dbReference type="SUPFAM" id="SSF56112">
    <property type="entry name" value="Protein kinase-like (PK-like)"/>
    <property type="match status" value="1"/>
</dbReference>